<dbReference type="AlphaFoldDB" id="A0A0D0DII9"/>
<evidence type="ECO:0000313" key="1">
    <source>
        <dbReference type="EMBL" id="KIK90833.1"/>
    </source>
</evidence>
<sequence>MLIPPQFLEGFIEHTPDIYLTELQPELEEACGIRVDAMTVSHTLHQRGLSRKQVSKYYSLLFSVNNLLYSK</sequence>
<dbReference type="EMBL" id="KN825465">
    <property type="protein sequence ID" value="KIK90833.1"/>
    <property type="molecule type" value="Genomic_DNA"/>
</dbReference>
<reference evidence="1 2" key="1">
    <citation type="submission" date="2014-04" db="EMBL/GenBank/DDBJ databases">
        <authorList>
            <consortium name="DOE Joint Genome Institute"/>
            <person name="Kuo A."/>
            <person name="Kohler A."/>
            <person name="Jargeat P."/>
            <person name="Nagy L.G."/>
            <person name="Floudas D."/>
            <person name="Copeland A."/>
            <person name="Barry K.W."/>
            <person name="Cichocki N."/>
            <person name="Veneault-Fourrey C."/>
            <person name="LaButti K."/>
            <person name="Lindquist E.A."/>
            <person name="Lipzen A."/>
            <person name="Lundell T."/>
            <person name="Morin E."/>
            <person name="Murat C."/>
            <person name="Sun H."/>
            <person name="Tunlid A."/>
            <person name="Henrissat B."/>
            <person name="Grigoriev I.V."/>
            <person name="Hibbett D.S."/>
            <person name="Martin F."/>
            <person name="Nordberg H.P."/>
            <person name="Cantor M.N."/>
            <person name="Hua S.X."/>
        </authorList>
    </citation>
    <scope>NUCLEOTIDE SEQUENCE [LARGE SCALE GENOMIC DNA]</scope>
    <source>
        <strain evidence="1 2">Ve08.2h10</strain>
    </source>
</reference>
<dbReference type="HOGENOM" id="CLU_177178_1_0_1"/>
<dbReference type="InParanoid" id="A0A0D0DII9"/>
<dbReference type="Proteomes" id="UP000054538">
    <property type="component" value="Unassembled WGS sequence"/>
</dbReference>
<evidence type="ECO:0000313" key="2">
    <source>
        <dbReference type="Proteomes" id="UP000054538"/>
    </source>
</evidence>
<keyword evidence="2" id="KW-1185">Reference proteome</keyword>
<protein>
    <submittedName>
        <fullName evidence="1">Uncharacterized protein</fullName>
    </submittedName>
</protein>
<accession>A0A0D0DII9</accession>
<organism evidence="1 2">
    <name type="scientific">Paxillus rubicundulus Ve08.2h10</name>
    <dbReference type="NCBI Taxonomy" id="930991"/>
    <lineage>
        <taxon>Eukaryota</taxon>
        <taxon>Fungi</taxon>
        <taxon>Dikarya</taxon>
        <taxon>Basidiomycota</taxon>
        <taxon>Agaricomycotina</taxon>
        <taxon>Agaricomycetes</taxon>
        <taxon>Agaricomycetidae</taxon>
        <taxon>Boletales</taxon>
        <taxon>Paxilineae</taxon>
        <taxon>Paxillaceae</taxon>
        <taxon>Paxillus</taxon>
    </lineage>
</organism>
<dbReference type="OrthoDB" id="3203937at2759"/>
<name>A0A0D0DII9_9AGAM</name>
<reference evidence="2" key="2">
    <citation type="submission" date="2015-01" db="EMBL/GenBank/DDBJ databases">
        <title>Evolutionary Origins and Diversification of the Mycorrhizal Mutualists.</title>
        <authorList>
            <consortium name="DOE Joint Genome Institute"/>
            <consortium name="Mycorrhizal Genomics Consortium"/>
            <person name="Kohler A."/>
            <person name="Kuo A."/>
            <person name="Nagy L.G."/>
            <person name="Floudas D."/>
            <person name="Copeland A."/>
            <person name="Barry K.W."/>
            <person name="Cichocki N."/>
            <person name="Veneault-Fourrey C."/>
            <person name="LaButti K."/>
            <person name="Lindquist E.A."/>
            <person name="Lipzen A."/>
            <person name="Lundell T."/>
            <person name="Morin E."/>
            <person name="Murat C."/>
            <person name="Riley R."/>
            <person name="Ohm R."/>
            <person name="Sun H."/>
            <person name="Tunlid A."/>
            <person name="Henrissat B."/>
            <person name="Grigoriev I.V."/>
            <person name="Hibbett D.S."/>
            <person name="Martin F."/>
        </authorList>
    </citation>
    <scope>NUCLEOTIDE SEQUENCE [LARGE SCALE GENOMIC DNA]</scope>
    <source>
        <strain evidence="2">Ve08.2h10</strain>
    </source>
</reference>
<gene>
    <name evidence="1" type="ORF">PAXRUDRAFT_151051</name>
</gene>
<proteinExistence type="predicted"/>